<organism evidence="1 2">
    <name type="scientific">Fusarium oxysporum</name>
    <name type="common">Fusarium vascular wilt</name>
    <dbReference type="NCBI Taxonomy" id="5507"/>
    <lineage>
        <taxon>Eukaryota</taxon>
        <taxon>Fungi</taxon>
        <taxon>Dikarya</taxon>
        <taxon>Ascomycota</taxon>
        <taxon>Pezizomycotina</taxon>
        <taxon>Sordariomycetes</taxon>
        <taxon>Hypocreomycetidae</taxon>
        <taxon>Hypocreales</taxon>
        <taxon>Nectriaceae</taxon>
        <taxon>Fusarium</taxon>
        <taxon>Fusarium oxysporum species complex</taxon>
    </lineage>
</organism>
<evidence type="ECO:0000313" key="2">
    <source>
        <dbReference type="Proteomes" id="UP000219369"/>
    </source>
</evidence>
<accession>A0A2H3T3Y6</accession>
<reference evidence="2" key="1">
    <citation type="submission" date="2016-09" db="EMBL/GenBank/DDBJ databases">
        <authorList>
            <person name="Guldener U."/>
        </authorList>
    </citation>
    <scope>NUCLEOTIDE SEQUENCE [LARGE SCALE GENOMIC DNA]</scope>
    <source>
        <strain evidence="2">V64-1</strain>
    </source>
</reference>
<dbReference type="AlphaFoldDB" id="A0A2H3T3Y6"/>
<protein>
    <submittedName>
        <fullName evidence="1">Uncharacterized protein</fullName>
    </submittedName>
</protein>
<gene>
    <name evidence="1" type="ORF">FRV6_07571</name>
</gene>
<name>A0A2H3T3Y6_FUSOX</name>
<proteinExistence type="predicted"/>
<sequence>MPRYNSLRLPEQLSRYLVST</sequence>
<dbReference type="Proteomes" id="UP000219369">
    <property type="component" value="Unassembled WGS sequence"/>
</dbReference>
<dbReference type="EMBL" id="FMJY01000004">
    <property type="protein sequence ID" value="SCO83358.1"/>
    <property type="molecule type" value="Genomic_DNA"/>
</dbReference>
<evidence type="ECO:0000313" key="1">
    <source>
        <dbReference type="EMBL" id="SCO83358.1"/>
    </source>
</evidence>